<protein>
    <recommendedName>
        <fullName evidence="6">Phenylalanine-4-hydroxylase</fullName>
        <ecNumber evidence="5">1.14.16.1</ecNumber>
    </recommendedName>
    <alternativeName>
        <fullName evidence="12">Phe-4-monooxygenase</fullName>
    </alternativeName>
</protein>
<evidence type="ECO:0000256" key="8">
    <source>
        <dbReference type="ARBA" id="ARBA00023002"/>
    </source>
</evidence>
<gene>
    <name evidence="14" type="primary">phhA</name>
    <name evidence="14" type="ORF">ACFSM5_21500</name>
</gene>
<reference evidence="15" key="1">
    <citation type="journal article" date="2019" name="Int. J. Syst. Evol. Microbiol.">
        <title>The Global Catalogue of Microorganisms (GCM) 10K type strain sequencing project: providing services to taxonomists for standard genome sequencing and annotation.</title>
        <authorList>
            <consortium name="The Broad Institute Genomics Platform"/>
            <consortium name="The Broad Institute Genome Sequencing Center for Infectious Disease"/>
            <person name="Wu L."/>
            <person name="Ma J."/>
        </authorList>
    </citation>
    <scope>NUCLEOTIDE SEQUENCE [LARGE SCALE GENOMIC DNA]</scope>
    <source>
        <strain evidence="15">CGMCC 1.19062</strain>
    </source>
</reference>
<evidence type="ECO:0000313" key="14">
    <source>
        <dbReference type="EMBL" id="MFD2265492.1"/>
    </source>
</evidence>
<dbReference type="NCBIfam" id="TIGR01267">
    <property type="entry name" value="Phe4hydrox_mono"/>
    <property type="match status" value="1"/>
</dbReference>
<dbReference type="PANTHER" id="PTHR11473">
    <property type="entry name" value="AROMATIC AMINO ACID HYDROXYLASE"/>
    <property type="match status" value="1"/>
</dbReference>
<evidence type="ECO:0000313" key="15">
    <source>
        <dbReference type="Proteomes" id="UP001597295"/>
    </source>
</evidence>
<dbReference type="EMBL" id="JBHUIP010000016">
    <property type="protein sequence ID" value="MFD2265492.1"/>
    <property type="molecule type" value="Genomic_DNA"/>
</dbReference>
<evidence type="ECO:0000256" key="1">
    <source>
        <dbReference type="ARBA" id="ARBA00001060"/>
    </source>
</evidence>
<evidence type="ECO:0000256" key="4">
    <source>
        <dbReference type="ARBA" id="ARBA00009712"/>
    </source>
</evidence>
<dbReference type="Pfam" id="PF00351">
    <property type="entry name" value="Biopterin_H"/>
    <property type="match status" value="1"/>
</dbReference>
<keyword evidence="11" id="KW-0585">Phenylalanine catabolism</keyword>
<evidence type="ECO:0000256" key="10">
    <source>
        <dbReference type="ARBA" id="ARBA00023033"/>
    </source>
</evidence>
<feature type="domain" description="Biopterin-dependent aromatic amino acid hydroxylase family profile" evidence="13">
    <location>
        <begin position="1"/>
        <end position="282"/>
    </location>
</feature>
<dbReference type="InterPro" id="IPR019774">
    <property type="entry name" value="Aromatic-AA_hydroxylase_C"/>
</dbReference>
<dbReference type="Gene3D" id="1.10.800.10">
    <property type="entry name" value="Aromatic amino acid hydroxylase"/>
    <property type="match status" value="1"/>
</dbReference>
<evidence type="ECO:0000256" key="9">
    <source>
        <dbReference type="ARBA" id="ARBA00023004"/>
    </source>
</evidence>
<organism evidence="14 15">
    <name type="scientific">Lacibacterium aquatile</name>
    <dbReference type="NCBI Taxonomy" id="1168082"/>
    <lineage>
        <taxon>Bacteria</taxon>
        <taxon>Pseudomonadati</taxon>
        <taxon>Pseudomonadota</taxon>
        <taxon>Alphaproteobacteria</taxon>
        <taxon>Rhodospirillales</taxon>
        <taxon>Rhodospirillaceae</taxon>
    </lineage>
</organism>
<keyword evidence="15" id="KW-1185">Reference proteome</keyword>
<comment type="pathway">
    <text evidence="3">Amino-acid degradation; L-phenylalanine degradation; acetoacetate and fumarate from L-phenylalanine: step 1/6.</text>
</comment>
<dbReference type="RefSeq" id="WP_379878890.1">
    <property type="nucleotide sequence ID" value="NZ_JBHUIP010000016.1"/>
</dbReference>
<dbReference type="InterPro" id="IPR005960">
    <property type="entry name" value="Phe-4-hydroxylase_mono"/>
</dbReference>
<evidence type="ECO:0000256" key="11">
    <source>
        <dbReference type="ARBA" id="ARBA00023232"/>
    </source>
</evidence>
<evidence type="ECO:0000256" key="3">
    <source>
        <dbReference type="ARBA" id="ARBA00005088"/>
    </source>
</evidence>
<dbReference type="InterPro" id="IPR001273">
    <property type="entry name" value="ArAA_hydroxylase"/>
</dbReference>
<dbReference type="PRINTS" id="PR00372">
    <property type="entry name" value="FYWHYDRXLASE"/>
</dbReference>
<dbReference type="PANTHER" id="PTHR11473:SF24">
    <property type="entry name" value="PHENYLALANINE-4-HYDROXYLASE"/>
    <property type="match status" value="1"/>
</dbReference>
<dbReference type="GO" id="GO:0004505">
    <property type="term" value="F:phenylalanine 4-monooxygenase activity"/>
    <property type="evidence" value="ECO:0007669"/>
    <property type="project" value="UniProtKB-EC"/>
</dbReference>
<keyword evidence="10" id="KW-0503">Monooxygenase</keyword>
<comment type="caution">
    <text evidence="14">The sequence shown here is derived from an EMBL/GenBank/DDBJ whole genome shotgun (WGS) entry which is preliminary data.</text>
</comment>
<sequence length="282" mass="32125">MQNHPHRPESTRADFTIDQNWDAHTAEEHAIWATLFKRQQQILKGRAAQEFLDGIDILNVSSDGVPDFRRLNDILGARTGWQIVAVPGLVPDDIFFDHLANRRFPSTCFIRTAEQLDYIQEPDVFHDVFGHVPLLVNPVFADYMQAYGKGGVKAMQLGALHNLSRLYWYTVEFGLIRTPDGLRIYGAGIVSSQGESVFSLESSAPNRIGFDLMRIMRTRYRIDDFQESYFVIDSYEQLFEATRPDFTGYYETLKSLPEVEAGEIQPEDTVLNRGTGRTRPAA</sequence>
<accession>A0ABW5DX50</accession>
<keyword evidence="7" id="KW-0479">Metal-binding</keyword>
<evidence type="ECO:0000256" key="5">
    <source>
        <dbReference type="ARBA" id="ARBA00011995"/>
    </source>
</evidence>
<evidence type="ECO:0000256" key="7">
    <source>
        <dbReference type="ARBA" id="ARBA00022723"/>
    </source>
</evidence>
<comment type="similarity">
    <text evidence="4">Belongs to the biopterin-dependent aromatic amino acid hydroxylase family.</text>
</comment>
<dbReference type="EC" id="1.14.16.1" evidence="5"/>
<dbReference type="InterPro" id="IPR036329">
    <property type="entry name" value="Aro-AA_hydroxylase_C_sf"/>
</dbReference>
<comment type="cofactor">
    <cofactor evidence="2">
        <name>Fe(2+)</name>
        <dbReference type="ChEBI" id="CHEBI:29033"/>
    </cofactor>
</comment>
<dbReference type="Proteomes" id="UP001597295">
    <property type="component" value="Unassembled WGS sequence"/>
</dbReference>
<evidence type="ECO:0000256" key="2">
    <source>
        <dbReference type="ARBA" id="ARBA00001954"/>
    </source>
</evidence>
<name>A0ABW5DX50_9PROT</name>
<evidence type="ECO:0000256" key="6">
    <source>
        <dbReference type="ARBA" id="ARBA00020276"/>
    </source>
</evidence>
<keyword evidence="9" id="KW-0408">Iron</keyword>
<dbReference type="CDD" id="cd03348">
    <property type="entry name" value="pro_PheOH"/>
    <property type="match status" value="1"/>
</dbReference>
<dbReference type="PROSITE" id="PS00367">
    <property type="entry name" value="BH4_AAA_HYDROXYL_1"/>
    <property type="match status" value="1"/>
</dbReference>
<evidence type="ECO:0000259" key="13">
    <source>
        <dbReference type="PROSITE" id="PS51410"/>
    </source>
</evidence>
<comment type="catalytic activity">
    <reaction evidence="1">
        <text>(6R)-L-erythro-5,6,7,8-tetrahydrobiopterin + L-phenylalanine + O2 = (4aS,6R)-4a-hydroxy-L-erythro-5,6,7,8-tetrahydrobiopterin + L-tyrosine</text>
        <dbReference type="Rhea" id="RHEA:20273"/>
        <dbReference type="ChEBI" id="CHEBI:15379"/>
        <dbReference type="ChEBI" id="CHEBI:15642"/>
        <dbReference type="ChEBI" id="CHEBI:58095"/>
        <dbReference type="ChEBI" id="CHEBI:58315"/>
        <dbReference type="ChEBI" id="CHEBI:59560"/>
        <dbReference type="EC" id="1.14.16.1"/>
    </reaction>
</comment>
<dbReference type="SUPFAM" id="SSF56534">
    <property type="entry name" value="Aromatic aminoacid monoxygenases, catalytic and oligomerization domains"/>
    <property type="match status" value="1"/>
</dbReference>
<evidence type="ECO:0000256" key="12">
    <source>
        <dbReference type="ARBA" id="ARBA00029922"/>
    </source>
</evidence>
<keyword evidence="8 14" id="KW-0560">Oxidoreductase</keyword>
<proteinExistence type="inferred from homology"/>
<dbReference type="PROSITE" id="PS51410">
    <property type="entry name" value="BH4_AAA_HYDROXYL_2"/>
    <property type="match status" value="1"/>
</dbReference>
<dbReference type="InterPro" id="IPR036951">
    <property type="entry name" value="ArAA_hydroxylase_sf"/>
</dbReference>
<dbReference type="InterPro" id="IPR018301">
    <property type="entry name" value="ArAA_hydroxylase_Fe/CU_BS"/>
</dbReference>
<dbReference type="NCBIfam" id="NF008877">
    <property type="entry name" value="PRK11913.1-2"/>
    <property type="match status" value="1"/>
</dbReference>